<dbReference type="AlphaFoldDB" id="A0A8X6LHK6"/>
<evidence type="ECO:0000313" key="1">
    <source>
        <dbReference type="EMBL" id="GFR07524.1"/>
    </source>
</evidence>
<comment type="caution">
    <text evidence="1">The sequence shown here is derived from an EMBL/GenBank/DDBJ whole genome shotgun (WGS) entry which is preliminary data.</text>
</comment>
<proteinExistence type="predicted"/>
<keyword evidence="2" id="KW-1185">Reference proteome</keyword>
<accession>A0A8X6LHK6</accession>
<dbReference type="EMBL" id="BMAO01016298">
    <property type="protein sequence ID" value="GFR07524.1"/>
    <property type="molecule type" value="Genomic_DNA"/>
</dbReference>
<gene>
    <name evidence="1" type="ORF">TNCT_662851</name>
</gene>
<organism evidence="1 2">
    <name type="scientific">Trichonephila clavata</name>
    <name type="common">Joro spider</name>
    <name type="synonym">Nephila clavata</name>
    <dbReference type="NCBI Taxonomy" id="2740835"/>
    <lineage>
        <taxon>Eukaryota</taxon>
        <taxon>Metazoa</taxon>
        <taxon>Ecdysozoa</taxon>
        <taxon>Arthropoda</taxon>
        <taxon>Chelicerata</taxon>
        <taxon>Arachnida</taxon>
        <taxon>Araneae</taxon>
        <taxon>Araneomorphae</taxon>
        <taxon>Entelegynae</taxon>
        <taxon>Araneoidea</taxon>
        <taxon>Nephilidae</taxon>
        <taxon>Trichonephila</taxon>
    </lineage>
</organism>
<reference evidence="1" key="1">
    <citation type="submission" date="2020-07" db="EMBL/GenBank/DDBJ databases">
        <title>Multicomponent nature underlies the extraordinary mechanical properties of spider dragline silk.</title>
        <authorList>
            <person name="Kono N."/>
            <person name="Nakamura H."/>
            <person name="Mori M."/>
            <person name="Yoshida Y."/>
            <person name="Ohtoshi R."/>
            <person name="Malay A.D."/>
            <person name="Moran D.A.P."/>
            <person name="Tomita M."/>
            <person name="Numata K."/>
            <person name="Arakawa K."/>
        </authorList>
    </citation>
    <scope>NUCLEOTIDE SEQUENCE</scope>
</reference>
<name>A0A8X6LHK6_TRICU</name>
<sequence>MPSLMQLQIAFHDSLSLNRYPERSPTSSHNESCSYNPFLFHEPQRGTANEIFTLHITKYSFGAVFPICSNGEAREIDRWATRTNALVVFIATPEARSMIRAPAACSSRLLSITLKFIAQNEKFSRGLLVMCIFQARKCIV</sequence>
<protein>
    <submittedName>
        <fullName evidence="1">Uncharacterized protein</fullName>
    </submittedName>
</protein>
<evidence type="ECO:0000313" key="2">
    <source>
        <dbReference type="Proteomes" id="UP000887116"/>
    </source>
</evidence>
<dbReference type="Proteomes" id="UP000887116">
    <property type="component" value="Unassembled WGS sequence"/>
</dbReference>